<name>A0ABS1J0U3_9FIRM</name>
<organism evidence="10 11">
    <name type="scientific">Catonella massiliensis</name>
    <dbReference type="NCBI Taxonomy" id="2799636"/>
    <lineage>
        <taxon>Bacteria</taxon>
        <taxon>Bacillati</taxon>
        <taxon>Bacillota</taxon>
        <taxon>Clostridia</taxon>
        <taxon>Lachnospirales</taxon>
        <taxon>Lachnospiraceae</taxon>
        <taxon>Catonella</taxon>
    </lineage>
</organism>
<dbReference type="GO" id="GO:0004177">
    <property type="term" value="F:aminopeptidase activity"/>
    <property type="evidence" value="ECO:0007669"/>
    <property type="project" value="UniProtKB-KW"/>
</dbReference>
<dbReference type="PANTHER" id="PTHR11963:SF23">
    <property type="entry name" value="CYTOSOL AMINOPEPTIDASE"/>
    <property type="match status" value="1"/>
</dbReference>
<dbReference type="InterPro" id="IPR011356">
    <property type="entry name" value="Leucine_aapep/pepB"/>
</dbReference>
<evidence type="ECO:0000256" key="4">
    <source>
        <dbReference type="ARBA" id="ARBA00022801"/>
    </source>
</evidence>
<gene>
    <name evidence="10" type="ORF">JJN12_08195</name>
</gene>
<dbReference type="PRINTS" id="PR00481">
    <property type="entry name" value="LAMNOPPTDASE"/>
</dbReference>
<comment type="caution">
    <text evidence="10">The sequence shown here is derived from an EMBL/GenBank/DDBJ whole genome shotgun (WGS) entry which is preliminary data.</text>
</comment>
<dbReference type="Pfam" id="PF00883">
    <property type="entry name" value="Peptidase_M17"/>
    <property type="match status" value="1"/>
</dbReference>
<evidence type="ECO:0000256" key="2">
    <source>
        <dbReference type="ARBA" id="ARBA00022438"/>
    </source>
</evidence>
<dbReference type="InterPro" id="IPR000819">
    <property type="entry name" value="Peptidase_M17_C"/>
</dbReference>
<dbReference type="PANTHER" id="PTHR11963">
    <property type="entry name" value="LEUCINE AMINOPEPTIDASE-RELATED"/>
    <property type="match status" value="1"/>
</dbReference>
<dbReference type="RefSeq" id="WP_208429219.1">
    <property type="nucleotide sequence ID" value="NZ_JAEPRJ010000001.1"/>
</dbReference>
<proteinExistence type="inferred from homology"/>
<evidence type="ECO:0000259" key="9">
    <source>
        <dbReference type="Pfam" id="PF00883"/>
    </source>
</evidence>
<dbReference type="Proteomes" id="UP000604730">
    <property type="component" value="Unassembled WGS sequence"/>
</dbReference>
<sequence>MSVVLGNVGNTEVIFVKRGEKGYPYEERVGTVFKAEYLDVLLLPLEKDKKVLFVGLGKENVKEPSTSMEISAKACKELKKYEISEYSFNVENLRLNKESFVNFAKGIYLSIKAKRSYKSDAKIEEAKVGIVGTNLDISPLLKKAEIISDSIIFARDMVNAPSNYLHPKEFTEEIAEFVKDTAIETEILDEEELRKLKMGGILGVGGSSAFPPYLVVLRYRGNPKSKENTAIVGKGITVDTGGYCLKPSQFMAGIRGDNGGAAAVVGAIAILAKLKAKVNVTAIVPTAENKIAPDSYVDGDVLTSYSGRTIEVCDTDAEGRLILADAVTYAVRNEKATRVLDIATLTGAVVGMYGFTIGGVVTDSDEMWEEFYRASLKTGEKHARIPFGREHEKMLESDIADIKNLGGKFCGTITAGLFIRSFAEKKPWLHIDIAGTAWVDTPDYAYQDKYATGVCTDTIAEWLMG</sequence>
<evidence type="ECO:0000313" key="11">
    <source>
        <dbReference type="Proteomes" id="UP000604730"/>
    </source>
</evidence>
<keyword evidence="11" id="KW-1185">Reference proteome</keyword>
<dbReference type="CDD" id="cd00433">
    <property type="entry name" value="Peptidase_M17"/>
    <property type="match status" value="1"/>
</dbReference>
<accession>A0ABS1J0U3</accession>
<keyword evidence="2 10" id="KW-0031">Aminopeptidase</keyword>
<dbReference type="Gene3D" id="3.40.630.10">
    <property type="entry name" value="Zn peptidases"/>
    <property type="match status" value="1"/>
</dbReference>
<dbReference type="SUPFAM" id="SSF53187">
    <property type="entry name" value="Zn-dependent exopeptidases"/>
    <property type="match status" value="1"/>
</dbReference>
<dbReference type="Gene3D" id="3.40.220.10">
    <property type="entry name" value="Leucine Aminopeptidase, subunit E, domain 1"/>
    <property type="match status" value="1"/>
</dbReference>
<evidence type="ECO:0000256" key="6">
    <source>
        <dbReference type="ARBA" id="ARBA00049972"/>
    </source>
</evidence>
<evidence type="ECO:0000256" key="1">
    <source>
        <dbReference type="ARBA" id="ARBA00009528"/>
    </source>
</evidence>
<dbReference type="EMBL" id="JAEPRJ010000001">
    <property type="protein sequence ID" value="MBK5897755.1"/>
    <property type="molecule type" value="Genomic_DNA"/>
</dbReference>
<evidence type="ECO:0000256" key="8">
    <source>
        <dbReference type="ARBA" id="ARBA00050061"/>
    </source>
</evidence>
<protein>
    <recommendedName>
        <fullName evidence="7">Probable cytosol aminopeptidase</fullName>
    </recommendedName>
    <alternativeName>
        <fullName evidence="8">Leucine aminopeptidase</fullName>
    </alternativeName>
    <alternativeName>
        <fullName evidence="5">Leucyl aminopeptidase</fullName>
    </alternativeName>
</protein>
<evidence type="ECO:0000256" key="3">
    <source>
        <dbReference type="ARBA" id="ARBA00022670"/>
    </source>
</evidence>
<comment type="similarity">
    <text evidence="1">Belongs to the peptidase M17 family.</text>
</comment>
<keyword evidence="3" id="KW-0645">Protease</keyword>
<dbReference type="InterPro" id="IPR043472">
    <property type="entry name" value="Macro_dom-like"/>
</dbReference>
<feature type="domain" description="Cytosol aminopeptidase" evidence="9">
    <location>
        <begin position="153"/>
        <end position="459"/>
    </location>
</feature>
<keyword evidence="4" id="KW-0378">Hydrolase</keyword>
<evidence type="ECO:0000256" key="7">
    <source>
        <dbReference type="ARBA" id="ARBA00050021"/>
    </source>
</evidence>
<reference evidence="10 11" key="1">
    <citation type="submission" date="2021-01" db="EMBL/GenBank/DDBJ databases">
        <title>Isolation and description of Catonella massiliensis sp. nov., a novel Catonella species, isolated from a stable periodontitis subject.</title>
        <authorList>
            <person name="Antezack A."/>
            <person name="Boxberger M."/>
            <person name="La Scola B."/>
            <person name="Monnet-Corti V."/>
        </authorList>
    </citation>
    <scope>NUCLEOTIDE SEQUENCE [LARGE SCALE GENOMIC DNA]</scope>
    <source>
        <strain evidence="10 11">Marseille-Q4567</strain>
    </source>
</reference>
<comment type="function">
    <text evidence="6">Presumably involved in the processing and regular turnover of intracellular proteins. Catalyzes the removal of unsubstituted N-terminal amino acids from various peptides.</text>
</comment>
<evidence type="ECO:0000313" key="10">
    <source>
        <dbReference type="EMBL" id="MBK5897755.1"/>
    </source>
</evidence>
<evidence type="ECO:0000256" key="5">
    <source>
        <dbReference type="ARBA" id="ARBA00033172"/>
    </source>
</evidence>